<reference evidence="6" key="1">
    <citation type="submission" date="2016-03" db="EMBL/GenBank/DDBJ databases">
        <authorList>
            <person name="Ploux O."/>
        </authorList>
    </citation>
    <scope>NUCLEOTIDE SEQUENCE [LARGE SCALE GENOMIC DNA]</scope>
    <source>
        <strain evidence="6">UK7</strain>
    </source>
</reference>
<dbReference type="InterPro" id="IPR056145">
    <property type="entry name" value="DUF7728"/>
</dbReference>
<evidence type="ECO:0000256" key="1">
    <source>
        <dbReference type="SAM" id="MobiDB-lite"/>
    </source>
</evidence>
<feature type="chain" id="PRO_5009446023" description="DUF7728 domain-containing protein" evidence="3">
    <location>
        <begin position="19"/>
        <end position="346"/>
    </location>
</feature>
<evidence type="ECO:0000259" key="4">
    <source>
        <dbReference type="Pfam" id="PF24854"/>
    </source>
</evidence>
<sequence length="346" mass="37574">MYLSQLGAVAALAGLSSAFLVPPKVSSADIGQEQTEGRVIEIACTGCPVSTNVNGKVHSVEAESTLQLNFTLSHGNGAEHLLLNGQQIYPIDPAQTVLQGPLTAAQMMKSSDQTWKYAANPRVGYSIAVGQSQNSPDDKQRLVAVHLEIIEVAEKFVTGLPALDLQLVETPSGKLMIGKTGVAMPVSPSSDRECKTLLCKWRAIVADRVKAMKKGCGHMHQKPKARPADEHKHHSNPTHGSPRPWRHHHKQGTLTRLLRSIVFHVLVPVLIGVMVGITASLVGMVVGHIVIFTWRMLFRRGQTSYNAVSQGEEAEDSTDVDSKTFLVGQGPPPQYEIVLEEKKEVL</sequence>
<name>A0A1E1KJ10_9HELO</name>
<feature type="region of interest" description="Disordered" evidence="1">
    <location>
        <begin position="216"/>
        <end position="250"/>
    </location>
</feature>
<feature type="compositionally biased region" description="Basic residues" evidence="1">
    <location>
        <begin position="216"/>
        <end position="225"/>
    </location>
</feature>
<evidence type="ECO:0000313" key="6">
    <source>
        <dbReference type="Proteomes" id="UP000178129"/>
    </source>
</evidence>
<feature type="transmembrane region" description="Helical" evidence="2">
    <location>
        <begin position="261"/>
        <end position="294"/>
    </location>
</feature>
<keyword evidence="3" id="KW-0732">Signal</keyword>
<evidence type="ECO:0000256" key="3">
    <source>
        <dbReference type="SAM" id="SignalP"/>
    </source>
</evidence>
<keyword evidence="2" id="KW-0812">Transmembrane</keyword>
<proteinExistence type="predicted"/>
<dbReference type="PANTHER" id="PTHR40622">
    <property type="match status" value="1"/>
</dbReference>
<dbReference type="Pfam" id="PF24854">
    <property type="entry name" value="DUF7728"/>
    <property type="match status" value="1"/>
</dbReference>
<dbReference type="Proteomes" id="UP000178129">
    <property type="component" value="Unassembled WGS sequence"/>
</dbReference>
<keyword evidence="2" id="KW-1133">Transmembrane helix</keyword>
<dbReference type="InParanoid" id="A0A1E1KJ10"/>
<organism evidence="5 6">
    <name type="scientific">Rhynchosporium graminicola</name>
    <dbReference type="NCBI Taxonomy" id="2792576"/>
    <lineage>
        <taxon>Eukaryota</taxon>
        <taxon>Fungi</taxon>
        <taxon>Dikarya</taxon>
        <taxon>Ascomycota</taxon>
        <taxon>Pezizomycotina</taxon>
        <taxon>Leotiomycetes</taxon>
        <taxon>Helotiales</taxon>
        <taxon>Ploettnerulaceae</taxon>
        <taxon>Rhynchosporium</taxon>
    </lineage>
</organism>
<evidence type="ECO:0000256" key="2">
    <source>
        <dbReference type="SAM" id="Phobius"/>
    </source>
</evidence>
<comment type="caution">
    <text evidence="5">The sequence shown here is derived from an EMBL/GenBank/DDBJ whole genome shotgun (WGS) entry which is preliminary data.</text>
</comment>
<evidence type="ECO:0000313" key="5">
    <source>
        <dbReference type="EMBL" id="CZS98028.1"/>
    </source>
</evidence>
<keyword evidence="2" id="KW-0472">Membrane</keyword>
<accession>A0A1E1KJ10</accession>
<dbReference type="AlphaFoldDB" id="A0A1E1KJ10"/>
<feature type="domain" description="DUF7728" evidence="4">
    <location>
        <begin position="36"/>
        <end position="182"/>
    </location>
</feature>
<dbReference type="PANTHER" id="PTHR40622:SF1">
    <property type="match status" value="1"/>
</dbReference>
<feature type="signal peptide" evidence="3">
    <location>
        <begin position="1"/>
        <end position="18"/>
    </location>
</feature>
<gene>
    <name evidence="5" type="ORF">RCO7_06942</name>
</gene>
<keyword evidence="6" id="KW-1185">Reference proteome</keyword>
<protein>
    <recommendedName>
        <fullName evidence="4">DUF7728 domain-containing protein</fullName>
    </recommendedName>
</protein>
<dbReference type="EMBL" id="FJUW01000014">
    <property type="protein sequence ID" value="CZS98028.1"/>
    <property type="molecule type" value="Genomic_DNA"/>
</dbReference>